<dbReference type="Proteomes" id="UP000193711">
    <property type="component" value="Unassembled WGS sequence"/>
</dbReference>
<keyword evidence="3 5" id="KW-1133">Transmembrane helix</keyword>
<gene>
    <name evidence="7" type="ORF">SAMN06295885_3522</name>
</gene>
<organism evidence="7 8">
    <name type="scientific">Rathayibacter oskolensis</name>
    <dbReference type="NCBI Taxonomy" id="1891671"/>
    <lineage>
        <taxon>Bacteria</taxon>
        <taxon>Bacillati</taxon>
        <taxon>Actinomycetota</taxon>
        <taxon>Actinomycetes</taxon>
        <taxon>Micrococcales</taxon>
        <taxon>Microbacteriaceae</taxon>
        <taxon>Rathayibacter</taxon>
    </lineage>
</organism>
<feature type="transmembrane region" description="Helical" evidence="5">
    <location>
        <begin position="246"/>
        <end position="265"/>
    </location>
</feature>
<dbReference type="InterPro" id="IPR036259">
    <property type="entry name" value="MFS_trans_sf"/>
</dbReference>
<evidence type="ECO:0000256" key="4">
    <source>
        <dbReference type="ARBA" id="ARBA00023136"/>
    </source>
</evidence>
<evidence type="ECO:0000256" key="3">
    <source>
        <dbReference type="ARBA" id="ARBA00022989"/>
    </source>
</evidence>
<dbReference type="OrthoDB" id="5176013at2"/>
<dbReference type="AlphaFoldDB" id="A0A1X7PHV7"/>
<proteinExistence type="predicted"/>
<dbReference type="GO" id="GO:0005886">
    <property type="term" value="C:plasma membrane"/>
    <property type="evidence" value="ECO:0007669"/>
    <property type="project" value="UniProtKB-SubCell"/>
</dbReference>
<dbReference type="RefSeq" id="WP_085477923.1">
    <property type="nucleotide sequence ID" value="NZ_FXBM01000004.1"/>
</dbReference>
<sequence>MSAAGRAPSGRVAVSLAVGATIAGGLPVFLIGSLFVQIQGDIVLPAWVLGFAVAMYWAAASIVSMLSGRLISRIGNRVALALTYACAAVSLLGSALLVPDALWLIVWAVVGGAANGLGHPASNHLISQRVGVRRLATAFGIKQSAVPFAAFVAGLTVPLLALTLGWRWAFGAAALGVVLLLIAFLRFGPPRAAAGTQRRRVHVRLTPPLLRYLLLLSSATTLGAAGAGAVSAFAVTAGIERGIPDALAGILLSAGGLLGAVIRAVSGRLADRFGARIALPLAAGLMGTAALGAALLTIDAPWAYVLGVLLALGPGWGWPGLTHFVVSRTAGPATPAATGIVQTGSYIGSGGGPLVFGIAYGLLSGADGGTLLWWGVVAAQLVATIVVVVLVRVPPPPTPPAPSTAPIPVTVPE</sequence>
<feature type="transmembrane region" description="Helical" evidence="5">
    <location>
        <begin position="371"/>
        <end position="391"/>
    </location>
</feature>
<feature type="transmembrane region" description="Helical" evidence="5">
    <location>
        <begin position="104"/>
        <end position="123"/>
    </location>
</feature>
<accession>A0A1X7PHV7</accession>
<dbReference type="Pfam" id="PF07690">
    <property type="entry name" value="MFS_1"/>
    <property type="match status" value="1"/>
</dbReference>
<feature type="domain" description="Major facilitator superfamily (MFS) profile" evidence="6">
    <location>
        <begin position="13"/>
        <end position="395"/>
    </location>
</feature>
<feature type="transmembrane region" description="Helical" evidence="5">
    <location>
        <begin position="168"/>
        <end position="188"/>
    </location>
</feature>
<dbReference type="InterPro" id="IPR011701">
    <property type="entry name" value="MFS"/>
</dbReference>
<comment type="subcellular location">
    <subcellularLocation>
        <location evidence="1">Cell membrane</location>
        <topology evidence="1">Multi-pass membrane protein</topology>
    </subcellularLocation>
</comment>
<reference evidence="8" key="1">
    <citation type="submission" date="2017-04" db="EMBL/GenBank/DDBJ databases">
        <authorList>
            <person name="Varghese N."/>
            <person name="Submissions S."/>
        </authorList>
    </citation>
    <scope>NUCLEOTIDE SEQUENCE [LARGE SCALE GENOMIC DNA]</scope>
    <source>
        <strain evidence="8">VKM Ac-2121</strain>
    </source>
</reference>
<dbReference type="PANTHER" id="PTHR23527:SF1">
    <property type="entry name" value="BLL3282 PROTEIN"/>
    <property type="match status" value="1"/>
</dbReference>
<dbReference type="InterPro" id="IPR052952">
    <property type="entry name" value="MFS-Transporter"/>
</dbReference>
<feature type="transmembrane region" description="Helical" evidence="5">
    <location>
        <begin position="78"/>
        <end position="98"/>
    </location>
</feature>
<evidence type="ECO:0000256" key="5">
    <source>
        <dbReference type="SAM" id="Phobius"/>
    </source>
</evidence>
<dbReference type="STRING" id="1891671.SAMN06295885_3522"/>
<dbReference type="Gene3D" id="1.20.1250.20">
    <property type="entry name" value="MFS general substrate transporter like domains"/>
    <property type="match status" value="2"/>
</dbReference>
<feature type="transmembrane region" description="Helical" evidence="5">
    <location>
        <begin position="277"/>
        <end position="296"/>
    </location>
</feature>
<protein>
    <submittedName>
        <fullName evidence="7">Nitrate/nitrite transporter NarK</fullName>
    </submittedName>
</protein>
<keyword evidence="8" id="KW-1185">Reference proteome</keyword>
<evidence type="ECO:0000256" key="1">
    <source>
        <dbReference type="ARBA" id="ARBA00004651"/>
    </source>
</evidence>
<feature type="transmembrane region" description="Helical" evidence="5">
    <location>
        <begin position="346"/>
        <end position="365"/>
    </location>
</feature>
<feature type="transmembrane region" description="Helical" evidence="5">
    <location>
        <begin position="144"/>
        <end position="162"/>
    </location>
</feature>
<evidence type="ECO:0000313" key="7">
    <source>
        <dbReference type="EMBL" id="SMH50403.1"/>
    </source>
</evidence>
<dbReference type="PANTHER" id="PTHR23527">
    <property type="entry name" value="BLL3282 PROTEIN"/>
    <property type="match status" value="1"/>
</dbReference>
<evidence type="ECO:0000313" key="8">
    <source>
        <dbReference type="Proteomes" id="UP000193711"/>
    </source>
</evidence>
<feature type="transmembrane region" description="Helical" evidence="5">
    <location>
        <begin position="12"/>
        <end position="36"/>
    </location>
</feature>
<dbReference type="SUPFAM" id="SSF103473">
    <property type="entry name" value="MFS general substrate transporter"/>
    <property type="match status" value="1"/>
</dbReference>
<evidence type="ECO:0000259" key="6">
    <source>
        <dbReference type="PROSITE" id="PS50850"/>
    </source>
</evidence>
<feature type="transmembrane region" description="Helical" evidence="5">
    <location>
        <begin position="302"/>
        <end position="326"/>
    </location>
</feature>
<dbReference type="PROSITE" id="PS50850">
    <property type="entry name" value="MFS"/>
    <property type="match status" value="1"/>
</dbReference>
<dbReference type="EMBL" id="FXBM01000004">
    <property type="protein sequence ID" value="SMH50403.1"/>
    <property type="molecule type" value="Genomic_DNA"/>
</dbReference>
<dbReference type="GO" id="GO:0022857">
    <property type="term" value="F:transmembrane transporter activity"/>
    <property type="evidence" value="ECO:0007669"/>
    <property type="project" value="InterPro"/>
</dbReference>
<keyword evidence="2 5" id="KW-0812">Transmembrane</keyword>
<keyword evidence="4 5" id="KW-0472">Membrane</keyword>
<dbReference type="InterPro" id="IPR020846">
    <property type="entry name" value="MFS_dom"/>
</dbReference>
<feature type="transmembrane region" description="Helical" evidence="5">
    <location>
        <begin position="209"/>
        <end position="234"/>
    </location>
</feature>
<name>A0A1X7PHV7_9MICO</name>
<feature type="transmembrane region" description="Helical" evidence="5">
    <location>
        <begin position="42"/>
        <end position="66"/>
    </location>
</feature>
<evidence type="ECO:0000256" key="2">
    <source>
        <dbReference type="ARBA" id="ARBA00022692"/>
    </source>
</evidence>